<dbReference type="HAMAP" id="MF_00270">
    <property type="entry name" value="Ribosomal_bS18"/>
    <property type="match status" value="1"/>
</dbReference>
<dbReference type="GO" id="GO:0006412">
    <property type="term" value="P:translation"/>
    <property type="evidence" value="ECO:0007669"/>
    <property type="project" value="InterPro"/>
</dbReference>
<name>A0A381SH97_9ZZZZ</name>
<evidence type="ECO:0000256" key="4">
    <source>
        <dbReference type="SAM" id="MobiDB-lite"/>
    </source>
</evidence>
<keyword evidence="2" id="KW-0689">Ribosomal protein</keyword>
<dbReference type="NCBIfam" id="TIGR00165">
    <property type="entry name" value="S18"/>
    <property type="match status" value="1"/>
</dbReference>
<dbReference type="Pfam" id="PF01084">
    <property type="entry name" value="Ribosomal_S18"/>
    <property type="match status" value="1"/>
</dbReference>
<dbReference type="PANTHER" id="PTHR13479">
    <property type="entry name" value="30S RIBOSOMAL PROTEIN S18"/>
    <property type="match status" value="1"/>
</dbReference>
<dbReference type="PRINTS" id="PR00974">
    <property type="entry name" value="RIBOSOMALS18"/>
</dbReference>
<organism evidence="5">
    <name type="scientific">marine metagenome</name>
    <dbReference type="NCBI Taxonomy" id="408172"/>
    <lineage>
        <taxon>unclassified sequences</taxon>
        <taxon>metagenomes</taxon>
        <taxon>ecological metagenomes</taxon>
    </lineage>
</organism>
<protein>
    <recommendedName>
        <fullName evidence="6">30S ribosomal protein S18</fullName>
    </recommendedName>
</protein>
<dbReference type="EMBL" id="UINC01003112">
    <property type="protein sequence ID" value="SVA03462.1"/>
    <property type="molecule type" value="Genomic_DNA"/>
</dbReference>
<accession>A0A381SH97</accession>
<dbReference type="InterPro" id="IPR001648">
    <property type="entry name" value="Ribosomal_bS18"/>
</dbReference>
<dbReference type="AlphaFoldDB" id="A0A381SH97"/>
<evidence type="ECO:0000256" key="3">
    <source>
        <dbReference type="ARBA" id="ARBA00023274"/>
    </source>
</evidence>
<feature type="compositionally biased region" description="Acidic residues" evidence="4">
    <location>
        <begin position="103"/>
        <end position="112"/>
    </location>
</feature>
<dbReference type="InterPro" id="IPR036870">
    <property type="entry name" value="Ribosomal_bS18_sf"/>
</dbReference>
<dbReference type="GO" id="GO:0003735">
    <property type="term" value="F:structural constituent of ribosome"/>
    <property type="evidence" value="ECO:0007669"/>
    <property type="project" value="InterPro"/>
</dbReference>
<sequence length="183" mass="20415">MTSPRSTQGGRPTFRRGGRRRRQCFCKETKVDYKDISNIRRFITDRGRIEPGKKSGNCAKCQRTLTTAIKRARHLALLPYAPHHLRVTGEVAVNKVREKTDDSIDGSEESNEVTESTEQNQVDVESPVIVTDAEPELEIQSEASETIIEAKSDEEGDDEDSNNVASESGENTDAESDDSEEDK</sequence>
<dbReference type="Gene3D" id="4.10.640.10">
    <property type="entry name" value="Ribosomal protein S18"/>
    <property type="match status" value="1"/>
</dbReference>
<dbReference type="PANTHER" id="PTHR13479:SF40">
    <property type="entry name" value="SMALL RIBOSOMAL SUBUNIT PROTEIN BS18M"/>
    <property type="match status" value="1"/>
</dbReference>
<keyword evidence="3" id="KW-0687">Ribonucleoprotein</keyword>
<feature type="compositionally biased region" description="Acidic residues" evidence="4">
    <location>
        <begin position="170"/>
        <end position="183"/>
    </location>
</feature>
<gene>
    <name evidence="5" type="ORF">METZ01_LOCUS56316</name>
</gene>
<evidence type="ECO:0000313" key="5">
    <source>
        <dbReference type="EMBL" id="SVA03462.1"/>
    </source>
</evidence>
<dbReference type="SUPFAM" id="SSF46911">
    <property type="entry name" value="Ribosomal protein S18"/>
    <property type="match status" value="1"/>
</dbReference>
<feature type="region of interest" description="Disordered" evidence="4">
    <location>
        <begin position="1"/>
        <end position="20"/>
    </location>
</feature>
<proteinExistence type="inferred from homology"/>
<evidence type="ECO:0008006" key="6">
    <source>
        <dbReference type="Google" id="ProtNLM"/>
    </source>
</evidence>
<feature type="region of interest" description="Disordered" evidence="4">
    <location>
        <begin position="96"/>
        <end position="183"/>
    </location>
</feature>
<dbReference type="GO" id="GO:0022627">
    <property type="term" value="C:cytosolic small ribosomal subunit"/>
    <property type="evidence" value="ECO:0007669"/>
    <property type="project" value="TreeGrafter"/>
</dbReference>
<comment type="similarity">
    <text evidence="1">Belongs to the bacterial ribosomal protein bS18 family.</text>
</comment>
<evidence type="ECO:0000256" key="2">
    <source>
        <dbReference type="ARBA" id="ARBA00022980"/>
    </source>
</evidence>
<reference evidence="5" key="1">
    <citation type="submission" date="2018-05" db="EMBL/GenBank/DDBJ databases">
        <authorList>
            <person name="Lanie J.A."/>
            <person name="Ng W.-L."/>
            <person name="Kazmierczak K.M."/>
            <person name="Andrzejewski T.M."/>
            <person name="Davidsen T.M."/>
            <person name="Wayne K.J."/>
            <person name="Tettelin H."/>
            <person name="Glass J.I."/>
            <person name="Rusch D."/>
            <person name="Podicherti R."/>
            <person name="Tsui H.-C.T."/>
            <person name="Winkler M.E."/>
        </authorList>
    </citation>
    <scope>NUCLEOTIDE SEQUENCE</scope>
</reference>
<evidence type="ECO:0000256" key="1">
    <source>
        <dbReference type="ARBA" id="ARBA00005589"/>
    </source>
</evidence>
<dbReference type="GO" id="GO:0070181">
    <property type="term" value="F:small ribosomal subunit rRNA binding"/>
    <property type="evidence" value="ECO:0007669"/>
    <property type="project" value="TreeGrafter"/>
</dbReference>